<sequence>MAPARKSGKGGLTVTLKVSPEKLRELFSDEQEKVDSPMKDAASNKDITEAKDGQDTQTPEANGSPAPASSQPVAVQAVNGETISDSNPSTPGPSAMGPPGKKGTKRSAATNGEPKSRGKPGPKKKAKLDDDAGTGARGGASHKLGPKASQGAINAGLRALDRSGKPCRKWTKGTFQLKSFTGVTWGINRWKAPPKPVPEEAKPEGESADASTSGSVKDKEGTNGKAEQKSDGKTDEKAPNGVTNGTPNGVENVNGTGSQDVEMQSAPASSPPAPVPIAAAS</sequence>
<comment type="caution">
    <text evidence="2">The sequence shown here is derived from an EMBL/GenBank/DDBJ whole genome shotgun (WGS) entry which is preliminary data.</text>
</comment>
<reference evidence="2 3" key="1">
    <citation type="journal article" date="2014" name="Genome Announc.">
        <title>Draft genome sequence of the pathogenic fungus Scedosporium apiospermum.</title>
        <authorList>
            <person name="Vandeputte P."/>
            <person name="Ghamrawi S."/>
            <person name="Rechenmann M."/>
            <person name="Iltis A."/>
            <person name="Giraud S."/>
            <person name="Fleury M."/>
            <person name="Thornton C."/>
            <person name="Delhaes L."/>
            <person name="Meyer W."/>
            <person name="Papon N."/>
            <person name="Bouchara J.P."/>
        </authorList>
    </citation>
    <scope>NUCLEOTIDE SEQUENCE [LARGE SCALE GENOMIC DNA]</scope>
    <source>
        <strain evidence="2 3">IHEM 14462</strain>
    </source>
</reference>
<dbReference type="RefSeq" id="XP_016638389.1">
    <property type="nucleotide sequence ID" value="XM_016784149.1"/>
</dbReference>
<dbReference type="PANTHER" id="PTHR28061:SF1">
    <property type="entry name" value="INO80 COMPLEX SUBUNIT 4"/>
    <property type="match status" value="1"/>
</dbReference>
<feature type="compositionally biased region" description="Polar residues" evidence="1">
    <location>
        <begin position="173"/>
        <end position="182"/>
    </location>
</feature>
<dbReference type="Pfam" id="PF08193">
    <property type="entry name" value="INO80_Ies4"/>
    <property type="match status" value="1"/>
</dbReference>
<feature type="compositionally biased region" description="Basic and acidic residues" evidence="1">
    <location>
        <begin position="19"/>
        <end position="54"/>
    </location>
</feature>
<keyword evidence="3" id="KW-1185">Reference proteome</keyword>
<feature type="compositionally biased region" description="Basic and acidic residues" evidence="1">
    <location>
        <begin position="216"/>
        <end position="238"/>
    </location>
</feature>
<feature type="compositionally biased region" description="Polar residues" evidence="1">
    <location>
        <begin position="241"/>
        <end position="262"/>
    </location>
</feature>
<name>A0A084FU28_PSEDA</name>
<evidence type="ECO:0000256" key="1">
    <source>
        <dbReference type="SAM" id="MobiDB-lite"/>
    </source>
</evidence>
<dbReference type="OMA" id="KPCRRWA"/>
<accession>A0A084FU28</accession>
<organism evidence="2 3">
    <name type="scientific">Pseudallescheria apiosperma</name>
    <name type="common">Scedosporium apiospermum</name>
    <dbReference type="NCBI Taxonomy" id="563466"/>
    <lineage>
        <taxon>Eukaryota</taxon>
        <taxon>Fungi</taxon>
        <taxon>Dikarya</taxon>
        <taxon>Ascomycota</taxon>
        <taxon>Pezizomycotina</taxon>
        <taxon>Sordariomycetes</taxon>
        <taxon>Hypocreomycetidae</taxon>
        <taxon>Microascales</taxon>
        <taxon>Microascaceae</taxon>
        <taxon>Scedosporium</taxon>
    </lineage>
</organism>
<dbReference type="KEGG" id="sapo:SAPIO_CDS10581"/>
<gene>
    <name evidence="2" type="ORF">SAPIO_CDS10581</name>
</gene>
<protein>
    <submittedName>
        <fullName evidence="2">Uncharacterized protein</fullName>
    </submittedName>
</protein>
<evidence type="ECO:0000313" key="3">
    <source>
        <dbReference type="Proteomes" id="UP000028545"/>
    </source>
</evidence>
<feature type="region of interest" description="Disordered" evidence="1">
    <location>
        <begin position="1"/>
        <end position="281"/>
    </location>
</feature>
<dbReference type="HOGENOM" id="CLU_058488_0_0_1"/>
<dbReference type="InterPro" id="IPR013175">
    <property type="entry name" value="INO80_su_Ies4"/>
</dbReference>
<dbReference type="AlphaFoldDB" id="A0A084FU28"/>
<dbReference type="EMBL" id="JOWA01000176">
    <property type="protein sequence ID" value="KEZ38590.1"/>
    <property type="molecule type" value="Genomic_DNA"/>
</dbReference>
<feature type="compositionally biased region" description="Basic residues" evidence="1">
    <location>
        <begin position="117"/>
        <end position="126"/>
    </location>
</feature>
<evidence type="ECO:0000313" key="2">
    <source>
        <dbReference type="EMBL" id="KEZ38590.1"/>
    </source>
</evidence>
<dbReference type="GO" id="GO:0031011">
    <property type="term" value="C:Ino80 complex"/>
    <property type="evidence" value="ECO:0007669"/>
    <property type="project" value="InterPro"/>
</dbReference>
<dbReference type="PANTHER" id="PTHR28061">
    <property type="entry name" value="INO EIGHTY SUBUNIT 4"/>
    <property type="match status" value="1"/>
</dbReference>
<dbReference type="Proteomes" id="UP000028545">
    <property type="component" value="Unassembled WGS sequence"/>
</dbReference>
<proteinExistence type="predicted"/>
<dbReference type="VEuPathDB" id="FungiDB:SAPIO_CDS10581"/>
<dbReference type="GeneID" id="27719792"/>
<dbReference type="GO" id="GO:0006338">
    <property type="term" value="P:chromatin remodeling"/>
    <property type="evidence" value="ECO:0007669"/>
    <property type="project" value="InterPro"/>
</dbReference>
<feature type="compositionally biased region" description="Polar residues" evidence="1">
    <location>
        <begin position="55"/>
        <end position="89"/>
    </location>
</feature>
<dbReference type="OrthoDB" id="4093188at2759"/>